<name>A0ABQ7S634_9ACAR</name>
<dbReference type="InterPro" id="IPR045349">
    <property type="entry name" value="SLC41A1-3"/>
</dbReference>
<dbReference type="SUPFAM" id="SSF161093">
    <property type="entry name" value="MgtE membrane domain-like"/>
    <property type="match status" value="1"/>
</dbReference>
<evidence type="ECO:0000313" key="12">
    <source>
        <dbReference type="Proteomes" id="UP000825002"/>
    </source>
</evidence>
<evidence type="ECO:0000256" key="6">
    <source>
        <dbReference type="ARBA" id="ARBA00022989"/>
    </source>
</evidence>
<evidence type="ECO:0000256" key="1">
    <source>
        <dbReference type="ARBA" id="ARBA00004141"/>
    </source>
</evidence>
<gene>
    <name evidence="11" type="ORF">GZH46_02626</name>
</gene>
<keyword evidence="4 9" id="KW-0812">Transmembrane</keyword>
<dbReference type="PANTHER" id="PTHR16228:SF7">
    <property type="entry name" value="SLC41A_MGTE INTEGRAL MEMBRANE DOMAIN-CONTAINING PROTEIN"/>
    <property type="match status" value="1"/>
</dbReference>
<keyword evidence="3" id="KW-0813">Transport</keyword>
<comment type="similarity">
    <text evidence="2">Belongs to the SLC41A transporter family.</text>
</comment>
<dbReference type="Proteomes" id="UP000825002">
    <property type="component" value="Unassembled WGS sequence"/>
</dbReference>
<feature type="transmembrane region" description="Helical" evidence="9">
    <location>
        <begin position="6"/>
        <end position="27"/>
    </location>
</feature>
<dbReference type="InterPro" id="IPR006667">
    <property type="entry name" value="SLC41_membr_dom"/>
</dbReference>
<reference evidence="11 12" key="1">
    <citation type="submission" date="2020-10" db="EMBL/GenBank/DDBJ databases">
        <authorList>
            <person name="Klimov P.B."/>
            <person name="Dyachkov S.M."/>
            <person name="Chetverikov P.E."/>
        </authorList>
    </citation>
    <scope>NUCLEOTIDE SEQUENCE [LARGE SCALE GENOMIC DNA]</scope>
    <source>
        <strain evidence="11">BMOC 18-1129-001#AD2665</strain>
        <tissue evidence="11">Entire mites</tissue>
    </source>
</reference>
<sequence>MNASVSRWLIAMCVPAVSVYLCAIFVLCPNDVDITFYLIVCTLASAVAQVTIIQCLTYMVTPITWKLDWDPDNCVIPILMSISDCSGNAILLTAFLFLKHMADPNSVGQNHLH</sequence>
<protein>
    <recommendedName>
        <fullName evidence="10">SLC41A/MgtE integral membrane domain-containing protein</fullName>
    </recommendedName>
</protein>
<dbReference type="PANTHER" id="PTHR16228">
    <property type="entry name" value="DIVALENT CATION TRANSPORTER SOLUTE CARRIER FAMILY 41"/>
    <property type="match status" value="1"/>
</dbReference>
<comment type="caution">
    <text evidence="11">The sequence shown here is derived from an EMBL/GenBank/DDBJ whole genome shotgun (WGS) entry which is preliminary data.</text>
</comment>
<keyword evidence="8 9" id="KW-0472">Membrane</keyword>
<evidence type="ECO:0000259" key="10">
    <source>
        <dbReference type="Pfam" id="PF01769"/>
    </source>
</evidence>
<accession>A0ABQ7S634</accession>
<keyword evidence="5" id="KW-0460">Magnesium</keyword>
<keyword evidence="12" id="KW-1185">Reference proteome</keyword>
<evidence type="ECO:0000256" key="9">
    <source>
        <dbReference type="SAM" id="Phobius"/>
    </source>
</evidence>
<feature type="domain" description="SLC41A/MgtE integral membrane" evidence="10">
    <location>
        <begin position="7"/>
        <end position="93"/>
    </location>
</feature>
<organism evidence="11 12">
    <name type="scientific">Fragariocoptes setiger</name>
    <dbReference type="NCBI Taxonomy" id="1670756"/>
    <lineage>
        <taxon>Eukaryota</taxon>
        <taxon>Metazoa</taxon>
        <taxon>Ecdysozoa</taxon>
        <taxon>Arthropoda</taxon>
        <taxon>Chelicerata</taxon>
        <taxon>Arachnida</taxon>
        <taxon>Acari</taxon>
        <taxon>Acariformes</taxon>
        <taxon>Trombidiformes</taxon>
        <taxon>Prostigmata</taxon>
        <taxon>Eupodina</taxon>
        <taxon>Eriophyoidea</taxon>
        <taxon>Phytoptidae</taxon>
        <taxon>Fragariocoptes</taxon>
    </lineage>
</organism>
<dbReference type="EMBL" id="JAIFTH010000877">
    <property type="protein sequence ID" value="KAG9508868.1"/>
    <property type="molecule type" value="Genomic_DNA"/>
</dbReference>
<evidence type="ECO:0000256" key="5">
    <source>
        <dbReference type="ARBA" id="ARBA00022842"/>
    </source>
</evidence>
<feature type="transmembrane region" description="Helical" evidence="9">
    <location>
        <begin position="75"/>
        <end position="98"/>
    </location>
</feature>
<proteinExistence type="inferred from homology"/>
<keyword evidence="6 9" id="KW-1133">Transmembrane helix</keyword>
<evidence type="ECO:0000313" key="11">
    <source>
        <dbReference type="EMBL" id="KAG9508868.1"/>
    </source>
</evidence>
<comment type="subcellular location">
    <subcellularLocation>
        <location evidence="1">Membrane</location>
        <topology evidence="1">Multi-pass membrane protein</topology>
    </subcellularLocation>
</comment>
<evidence type="ECO:0000256" key="2">
    <source>
        <dbReference type="ARBA" id="ARBA00009749"/>
    </source>
</evidence>
<feature type="transmembrane region" description="Helical" evidence="9">
    <location>
        <begin position="34"/>
        <end position="60"/>
    </location>
</feature>
<keyword evidence="7" id="KW-0406">Ion transport</keyword>
<evidence type="ECO:0000256" key="8">
    <source>
        <dbReference type="ARBA" id="ARBA00023136"/>
    </source>
</evidence>
<evidence type="ECO:0000256" key="4">
    <source>
        <dbReference type="ARBA" id="ARBA00022692"/>
    </source>
</evidence>
<dbReference type="Gene3D" id="1.10.357.20">
    <property type="entry name" value="SLC41 divalent cation transporters, integral membrane domain"/>
    <property type="match status" value="1"/>
</dbReference>
<dbReference type="InterPro" id="IPR036739">
    <property type="entry name" value="SLC41_membr_dom_sf"/>
</dbReference>
<evidence type="ECO:0000256" key="3">
    <source>
        <dbReference type="ARBA" id="ARBA00022448"/>
    </source>
</evidence>
<dbReference type="Pfam" id="PF01769">
    <property type="entry name" value="MgtE"/>
    <property type="match status" value="1"/>
</dbReference>
<evidence type="ECO:0000256" key="7">
    <source>
        <dbReference type="ARBA" id="ARBA00023065"/>
    </source>
</evidence>